<protein>
    <recommendedName>
        <fullName evidence="9">Tryptophan-rich sensory protein</fullName>
    </recommendedName>
</protein>
<dbReference type="Pfam" id="PF03073">
    <property type="entry name" value="TspO_MBR"/>
    <property type="match status" value="1"/>
</dbReference>
<proteinExistence type="inferred from homology"/>
<comment type="similarity">
    <text evidence="2">Belongs to the TspO/BZRP family.</text>
</comment>
<evidence type="ECO:0000256" key="5">
    <source>
        <dbReference type="ARBA" id="ARBA00023136"/>
    </source>
</evidence>
<sequence>MSATVRRVLVTISAVFMVLGTLYGFGVIGQRVEQSSGGAFAADATLVTPASPAFSIWSVIYLGLFAYVAWQWLPAARHSGRADRIWWLAAVSMLLNGAWLLVTQVGWVWVSVVVIAALALTLGEVMARLSESPARTATEGVLLDGVFGLYLGWVSVATIANVTAALVASGVNPPLEQGQVWAIGILAVGALLGVVFALRLGGRISVAAAMAWAMVWIAVGRLTAAPASTVVGVVAVAAAAVILVAAVAVRGRRARIPAAGR</sequence>
<dbReference type="GO" id="GO:0016020">
    <property type="term" value="C:membrane"/>
    <property type="evidence" value="ECO:0007669"/>
    <property type="project" value="UniProtKB-SubCell"/>
</dbReference>
<feature type="transmembrane region" description="Helical" evidence="6">
    <location>
        <begin position="141"/>
        <end position="168"/>
    </location>
</feature>
<evidence type="ECO:0000256" key="4">
    <source>
        <dbReference type="ARBA" id="ARBA00022989"/>
    </source>
</evidence>
<evidence type="ECO:0000256" key="2">
    <source>
        <dbReference type="ARBA" id="ARBA00007524"/>
    </source>
</evidence>
<reference evidence="7 8" key="1">
    <citation type="submission" date="2018-01" db="EMBL/GenBank/DDBJ databases">
        <title>Lactibacter flavus gen. nov., sp. nov., a novel bacterium of the family Propionibacteriaceae isolated from raw milk and dairy products.</title>
        <authorList>
            <person name="Wenning M."/>
            <person name="Breitenwieser F."/>
            <person name="Huptas C."/>
            <person name="von Neubeck M."/>
            <person name="Busse H.-J."/>
            <person name="Scherer S."/>
        </authorList>
    </citation>
    <scope>NUCLEOTIDE SEQUENCE [LARGE SCALE GENOMIC DNA]</scope>
    <source>
        <strain evidence="7 8">VG341</strain>
    </source>
</reference>
<dbReference type="OrthoDB" id="5189031at2"/>
<feature type="transmembrane region" description="Helical" evidence="6">
    <location>
        <begin position="54"/>
        <end position="73"/>
    </location>
</feature>
<dbReference type="AlphaFoldDB" id="A0A4Q2EHN4"/>
<dbReference type="PANTHER" id="PTHR33802">
    <property type="entry name" value="SI:CH211-161H7.5-RELATED"/>
    <property type="match status" value="1"/>
</dbReference>
<organism evidence="7 8">
    <name type="scientific">Propioniciclava flava</name>
    <dbReference type="NCBI Taxonomy" id="2072026"/>
    <lineage>
        <taxon>Bacteria</taxon>
        <taxon>Bacillati</taxon>
        <taxon>Actinomycetota</taxon>
        <taxon>Actinomycetes</taxon>
        <taxon>Propionibacteriales</taxon>
        <taxon>Propionibacteriaceae</taxon>
        <taxon>Propioniciclava</taxon>
    </lineage>
</organism>
<evidence type="ECO:0008006" key="9">
    <source>
        <dbReference type="Google" id="ProtNLM"/>
    </source>
</evidence>
<evidence type="ECO:0000256" key="6">
    <source>
        <dbReference type="SAM" id="Phobius"/>
    </source>
</evidence>
<evidence type="ECO:0000313" key="8">
    <source>
        <dbReference type="Proteomes" id="UP000290624"/>
    </source>
</evidence>
<dbReference type="RefSeq" id="WP_129458193.1">
    <property type="nucleotide sequence ID" value="NZ_PPCV01000003.1"/>
</dbReference>
<accession>A0A4Q2EHN4</accession>
<comment type="subcellular location">
    <subcellularLocation>
        <location evidence="1">Membrane</location>
        <topology evidence="1">Multi-pass membrane protein</topology>
    </subcellularLocation>
</comment>
<gene>
    <name evidence="7" type="ORF">C1706_05315</name>
</gene>
<dbReference type="EMBL" id="PPCV01000003">
    <property type="protein sequence ID" value="RXW32583.1"/>
    <property type="molecule type" value="Genomic_DNA"/>
</dbReference>
<dbReference type="InterPro" id="IPR038330">
    <property type="entry name" value="TspO/MBR-related_sf"/>
</dbReference>
<dbReference type="PANTHER" id="PTHR33802:SF1">
    <property type="entry name" value="XK-RELATED PROTEIN"/>
    <property type="match status" value="1"/>
</dbReference>
<keyword evidence="4 6" id="KW-1133">Transmembrane helix</keyword>
<keyword evidence="3 6" id="KW-0812">Transmembrane</keyword>
<feature type="transmembrane region" description="Helical" evidence="6">
    <location>
        <begin position="205"/>
        <end position="224"/>
    </location>
</feature>
<feature type="transmembrane region" description="Helical" evidence="6">
    <location>
        <begin position="180"/>
        <end position="198"/>
    </location>
</feature>
<evidence type="ECO:0000313" key="7">
    <source>
        <dbReference type="EMBL" id="RXW32583.1"/>
    </source>
</evidence>
<name>A0A4Q2EHN4_9ACTN</name>
<dbReference type="Gene3D" id="1.20.1260.100">
    <property type="entry name" value="TspO/MBR protein"/>
    <property type="match status" value="1"/>
</dbReference>
<feature type="transmembrane region" description="Helical" evidence="6">
    <location>
        <begin position="230"/>
        <end position="249"/>
    </location>
</feature>
<keyword evidence="5 6" id="KW-0472">Membrane</keyword>
<dbReference type="InterPro" id="IPR004307">
    <property type="entry name" value="TspO_MBR"/>
</dbReference>
<feature type="transmembrane region" description="Helical" evidence="6">
    <location>
        <begin position="85"/>
        <end position="102"/>
    </location>
</feature>
<evidence type="ECO:0000256" key="1">
    <source>
        <dbReference type="ARBA" id="ARBA00004141"/>
    </source>
</evidence>
<dbReference type="Proteomes" id="UP000290624">
    <property type="component" value="Unassembled WGS sequence"/>
</dbReference>
<keyword evidence="8" id="KW-1185">Reference proteome</keyword>
<comment type="caution">
    <text evidence="7">The sequence shown here is derived from an EMBL/GenBank/DDBJ whole genome shotgun (WGS) entry which is preliminary data.</text>
</comment>
<evidence type="ECO:0000256" key="3">
    <source>
        <dbReference type="ARBA" id="ARBA00022692"/>
    </source>
</evidence>
<feature type="transmembrane region" description="Helical" evidence="6">
    <location>
        <begin position="108"/>
        <end position="129"/>
    </location>
</feature>